<dbReference type="AlphaFoldDB" id="A0A918JTW6"/>
<dbReference type="PANTHER" id="PTHR10587">
    <property type="entry name" value="GLYCOSYL TRANSFERASE-RELATED"/>
    <property type="match status" value="1"/>
</dbReference>
<dbReference type="Pfam" id="PF01522">
    <property type="entry name" value="Polysacc_deac_1"/>
    <property type="match status" value="1"/>
</dbReference>
<dbReference type="GO" id="GO:0005975">
    <property type="term" value="P:carbohydrate metabolic process"/>
    <property type="evidence" value="ECO:0007669"/>
    <property type="project" value="InterPro"/>
</dbReference>
<evidence type="ECO:0000259" key="3">
    <source>
        <dbReference type="PROSITE" id="PS51677"/>
    </source>
</evidence>
<dbReference type="InterPro" id="IPR011330">
    <property type="entry name" value="Glyco_hydro/deAcase_b/a-brl"/>
</dbReference>
<name>A0A918JTW6_9FLAO</name>
<dbReference type="Proteomes" id="UP000601108">
    <property type="component" value="Unassembled WGS sequence"/>
</dbReference>
<evidence type="ECO:0000313" key="4">
    <source>
        <dbReference type="EMBL" id="GGX13507.1"/>
    </source>
</evidence>
<evidence type="ECO:0000313" key="5">
    <source>
        <dbReference type="Proteomes" id="UP000601108"/>
    </source>
</evidence>
<gene>
    <name evidence="4" type="ORF">GCM10007384_13870</name>
</gene>
<dbReference type="SUPFAM" id="SSF88713">
    <property type="entry name" value="Glycoside hydrolase/deacetylase"/>
    <property type="match status" value="1"/>
</dbReference>
<dbReference type="InterPro" id="IPR050248">
    <property type="entry name" value="Polysacc_deacetylase_ArnD"/>
</dbReference>
<evidence type="ECO:0000256" key="1">
    <source>
        <dbReference type="ARBA" id="ARBA00022723"/>
    </source>
</evidence>
<organism evidence="4 5">
    <name type="scientific">Aquimarina muelleri</name>
    <dbReference type="NCBI Taxonomy" id="279356"/>
    <lineage>
        <taxon>Bacteria</taxon>
        <taxon>Pseudomonadati</taxon>
        <taxon>Bacteroidota</taxon>
        <taxon>Flavobacteriia</taxon>
        <taxon>Flavobacteriales</taxon>
        <taxon>Flavobacteriaceae</taxon>
        <taxon>Aquimarina</taxon>
    </lineage>
</organism>
<dbReference type="RefSeq" id="WP_035087321.1">
    <property type="nucleotide sequence ID" value="NZ_BMWS01000007.1"/>
</dbReference>
<dbReference type="PANTHER" id="PTHR10587:SF133">
    <property type="entry name" value="CHITIN DEACETYLASE 1-RELATED"/>
    <property type="match status" value="1"/>
</dbReference>
<reference evidence="4 5" key="1">
    <citation type="journal article" date="2014" name="Int. J. Syst. Evol. Microbiol.">
        <title>Complete genome sequence of Corynebacterium casei LMG S-19264T (=DSM 44701T), isolated from a smear-ripened cheese.</title>
        <authorList>
            <consortium name="US DOE Joint Genome Institute (JGI-PGF)"/>
            <person name="Walter F."/>
            <person name="Albersmeier A."/>
            <person name="Kalinowski J."/>
            <person name="Ruckert C."/>
        </authorList>
    </citation>
    <scope>NUCLEOTIDE SEQUENCE [LARGE SCALE GENOMIC DNA]</scope>
    <source>
        <strain evidence="4 5">KCTC 12285</strain>
    </source>
</reference>
<dbReference type="GO" id="GO:0016020">
    <property type="term" value="C:membrane"/>
    <property type="evidence" value="ECO:0007669"/>
    <property type="project" value="TreeGrafter"/>
</dbReference>
<dbReference type="EMBL" id="BMWS01000007">
    <property type="protein sequence ID" value="GGX13507.1"/>
    <property type="molecule type" value="Genomic_DNA"/>
</dbReference>
<accession>A0A918JTW6</accession>
<feature type="domain" description="NodB homology" evidence="3">
    <location>
        <begin position="30"/>
        <end position="213"/>
    </location>
</feature>
<sequence length="217" mass="25266">MISTTPIKTPRIIKKLFPKYIWDLYDIGDNKIYLTFDDGPVPHITEFVLDQLDQYNAKATFFCIGDNIQKHPDIFNQILSAGHTIGNHTMNHLKAWKNTHDRYIQNVIDCENITKEYSNIRSTQRLFRPPYGQISLSKFKTLENTGYKIILWDVLSMDWEKTILPEECLQNVIKNTKKGSIVVFHDSVKASKNLIQTLPLVLEHFTKKGFVFDSIQF</sequence>
<keyword evidence="2" id="KW-0378">Hydrolase</keyword>
<keyword evidence="5" id="KW-1185">Reference proteome</keyword>
<dbReference type="InterPro" id="IPR002509">
    <property type="entry name" value="NODB_dom"/>
</dbReference>
<dbReference type="Gene3D" id="3.20.20.370">
    <property type="entry name" value="Glycoside hydrolase/deacetylase"/>
    <property type="match status" value="1"/>
</dbReference>
<proteinExistence type="predicted"/>
<dbReference type="PROSITE" id="PS51677">
    <property type="entry name" value="NODB"/>
    <property type="match status" value="1"/>
</dbReference>
<evidence type="ECO:0000256" key="2">
    <source>
        <dbReference type="ARBA" id="ARBA00022801"/>
    </source>
</evidence>
<dbReference type="CDD" id="cd10917">
    <property type="entry name" value="CE4_NodB_like_6s_7s"/>
    <property type="match status" value="1"/>
</dbReference>
<dbReference type="GO" id="GO:0046872">
    <property type="term" value="F:metal ion binding"/>
    <property type="evidence" value="ECO:0007669"/>
    <property type="project" value="UniProtKB-KW"/>
</dbReference>
<keyword evidence="1" id="KW-0479">Metal-binding</keyword>
<comment type="caution">
    <text evidence="4">The sequence shown here is derived from an EMBL/GenBank/DDBJ whole genome shotgun (WGS) entry which is preliminary data.</text>
</comment>
<dbReference type="GO" id="GO:0016810">
    <property type="term" value="F:hydrolase activity, acting on carbon-nitrogen (but not peptide) bonds"/>
    <property type="evidence" value="ECO:0007669"/>
    <property type="project" value="InterPro"/>
</dbReference>
<protein>
    <submittedName>
        <fullName evidence="4">Polysaccharide deacetylase</fullName>
    </submittedName>
</protein>